<evidence type="ECO:0000313" key="3">
    <source>
        <dbReference type="Proteomes" id="UP000249915"/>
    </source>
</evidence>
<dbReference type="InterPro" id="IPR002053">
    <property type="entry name" value="Glyco_hydro_25"/>
</dbReference>
<dbReference type="GO" id="GO:0003796">
    <property type="term" value="F:lysozyme activity"/>
    <property type="evidence" value="ECO:0007669"/>
    <property type="project" value="InterPro"/>
</dbReference>
<comment type="caution">
    <text evidence="2">The sequence shown here is derived from an EMBL/GenBank/DDBJ whole genome shotgun (WGS) entry which is preliminary data.</text>
</comment>
<dbReference type="EMBL" id="MASW01000006">
    <property type="protein sequence ID" value="PXY21290.1"/>
    <property type="molecule type" value="Genomic_DNA"/>
</dbReference>
<accession>A0A2V4AZC9</accession>
<sequence length="197" mass="21585">MTEHGDARGINLSLHETIDDWANLRAHSVHFASITVTESINWFDSTAARQLTAAFQAGVHAGIRHYARPGAAQEQAKHLVRTGMPLGAFAPGALAPALDVGAAGVDDRFIKSWIKALRHASGTRRVLVYAGYEDWVHRFRPDKWADSEVVLWLVRHNGIPGRPGWFHARLGLHQHGPAPRGGADALVYPFTLADVLL</sequence>
<name>A0A2V4AZC9_9PSEU</name>
<evidence type="ECO:0000256" key="1">
    <source>
        <dbReference type="ARBA" id="ARBA00010646"/>
    </source>
</evidence>
<dbReference type="SUPFAM" id="SSF51445">
    <property type="entry name" value="(Trans)glycosidases"/>
    <property type="match status" value="1"/>
</dbReference>
<keyword evidence="3" id="KW-1185">Reference proteome</keyword>
<evidence type="ECO:0000313" key="2">
    <source>
        <dbReference type="EMBL" id="PXY21290.1"/>
    </source>
</evidence>
<reference evidence="2 3" key="1">
    <citation type="submission" date="2016-07" db="EMBL/GenBank/DDBJ databases">
        <title>Draft genome sequence of Prauserella muralis DSM 45305, isolated from a mould-covered wall in an indoor environment.</title>
        <authorList>
            <person name="Ruckert C."/>
            <person name="Albersmeier A."/>
            <person name="Jiang C.-L."/>
            <person name="Jiang Y."/>
            <person name="Kalinowski J."/>
            <person name="Schneider O."/>
            <person name="Winkler A."/>
            <person name="Zotchev S.B."/>
        </authorList>
    </citation>
    <scope>NUCLEOTIDE SEQUENCE [LARGE SCALE GENOMIC DNA]</scope>
    <source>
        <strain evidence="2 3">DSM 45305</strain>
    </source>
</reference>
<dbReference type="Proteomes" id="UP000249915">
    <property type="component" value="Unassembled WGS sequence"/>
</dbReference>
<protein>
    <submittedName>
        <fullName evidence="2">Lysozyme</fullName>
    </submittedName>
</protein>
<dbReference type="OrthoDB" id="3698205at2"/>
<organism evidence="2 3">
    <name type="scientific">Prauserella muralis</name>
    <dbReference type="NCBI Taxonomy" id="588067"/>
    <lineage>
        <taxon>Bacteria</taxon>
        <taxon>Bacillati</taxon>
        <taxon>Actinomycetota</taxon>
        <taxon>Actinomycetes</taxon>
        <taxon>Pseudonocardiales</taxon>
        <taxon>Pseudonocardiaceae</taxon>
        <taxon>Prauserella</taxon>
    </lineage>
</organism>
<gene>
    <name evidence="2" type="ORF">BAY60_27985</name>
</gene>
<dbReference type="Pfam" id="PF01183">
    <property type="entry name" value="Glyco_hydro_25"/>
    <property type="match status" value="1"/>
</dbReference>
<dbReference type="GO" id="GO:0009253">
    <property type="term" value="P:peptidoglycan catabolic process"/>
    <property type="evidence" value="ECO:0007669"/>
    <property type="project" value="InterPro"/>
</dbReference>
<dbReference type="AlphaFoldDB" id="A0A2V4AZC9"/>
<proteinExistence type="inferred from homology"/>
<dbReference type="RefSeq" id="WP_112284529.1">
    <property type="nucleotide sequence ID" value="NZ_MASW01000006.1"/>
</dbReference>
<dbReference type="Gene3D" id="3.20.20.80">
    <property type="entry name" value="Glycosidases"/>
    <property type="match status" value="1"/>
</dbReference>
<dbReference type="PROSITE" id="PS51904">
    <property type="entry name" value="GLYCOSYL_HYDROL_F25_2"/>
    <property type="match status" value="1"/>
</dbReference>
<comment type="similarity">
    <text evidence="1">Belongs to the glycosyl hydrolase 25 family.</text>
</comment>
<dbReference type="GO" id="GO:0016998">
    <property type="term" value="P:cell wall macromolecule catabolic process"/>
    <property type="evidence" value="ECO:0007669"/>
    <property type="project" value="InterPro"/>
</dbReference>
<dbReference type="InterPro" id="IPR017853">
    <property type="entry name" value="GH"/>
</dbReference>